<evidence type="ECO:0000313" key="1">
    <source>
        <dbReference type="EMBL" id="MBS2213983.1"/>
    </source>
</evidence>
<dbReference type="EMBL" id="JAGUCN010000044">
    <property type="protein sequence ID" value="MBS2213983.1"/>
    <property type="molecule type" value="Genomic_DNA"/>
</dbReference>
<name>A0ABS5KIE3_9BACT</name>
<sequence length="189" mass="22481">MQNIEPFSRWETVYLANQDPQSIYFGDVFDAFLCRNTIYNHYIHPKWDEFGSKTLYLKILFVSYEQSFAIIELMGEWNDCLYNDIMHLKRTVVEHLADKGISKFILIGENVLNFHYSDDAYYEDWFNDIEDGWIMAVNFRQHVLEEFDKINLNYYILYGGQLNSVKWRTLSPLKLFAALDHYANSALNP</sequence>
<reference evidence="1 2" key="1">
    <citation type="journal article" date="2014" name="Int. J. Syst. Evol. Microbiol.">
        <title>Carboxylicivirga gen. nov. in the family Marinilabiliaceae with two novel species, Carboxylicivirga mesophila sp. nov. and Carboxylicivirga taeanensis sp. nov., and reclassification of Cytophaga fermentans as Saccharicrinis fermentans gen. nov., comb. nov.</title>
        <authorList>
            <person name="Yang S.H."/>
            <person name="Seo H.S."/>
            <person name="Woo J.H."/>
            <person name="Oh H.M."/>
            <person name="Jang H."/>
            <person name="Lee J.H."/>
            <person name="Kim S.J."/>
            <person name="Kwon K.K."/>
        </authorList>
    </citation>
    <scope>NUCLEOTIDE SEQUENCE [LARGE SCALE GENOMIC DNA]</scope>
    <source>
        <strain evidence="1 2">JCM 18290</strain>
    </source>
</reference>
<keyword evidence="2" id="KW-1185">Reference proteome</keyword>
<accession>A0ABS5KIE3</accession>
<protein>
    <submittedName>
        <fullName evidence="1">Uncharacterized protein</fullName>
    </submittedName>
</protein>
<proteinExistence type="predicted"/>
<comment type="caution">
    <text evidence="1">The sequence shown here is derived from an EMBL/GenBank/DDBJ whole genome shotgun (WGS) entry which is preliminary data.</text>
</comment>
<dbReference type="Proteomes" id="UP000721861">
    <property type="component" value="Unassembled WGS sequence"/>
</dbReference>
<dbReference type="RefSeq" id="WP_212231921.1">
    <property type="nucleotide sequence ID" value="NZ_JAGUCN010000044.1"/>
</dbReference>
<gene>
    <name evidence="1" type="ORF">KEM09_21420</name>
</gene>
<evidence type="ECO:0000313" key="2">
    <source>
        <dbReference type="Proteomes" id="UP000721861"/>
    </source>
</evidence>
<organism evidence="1 2">
    <name type="scientific">Carboxylicivirga mesophila</name>
    <dbReference type="NCBI Taxonomy" id="1166478"/>
    <lineage>
        <taxon>Bacteria</taxon>
        <taxon>Pseudomonadati</taxon>
        <taxon>Bacteroidota</taxon>
        <taxon>Bacteroidia</taxon>
        <taxon>Marinilabiliales</taxon>
        <taxon>Marinilabiliaceae</taxon>
        <taxon>Carboxylicivirga</taxon>
    </lineage>
</organism>